<dbReference type="Proteomes" id="UP000580654">
    <property type="component" value="Unassembled WGS sequence"/>
</dbReference>
<dbReference type="InterPro" id="IPR036052">
    <property type="entry name" value="TrpB-like_PALP_sf"/>
</dbReference>
<protein>
    <submittedName>
        <fullName evidence="5">Threonine dehydratase</fullName>
        <ecNumber evidence="5">4.3.1.19</ecNumber>
    </submittedName>
</protein>
<evidence type="ECO:0000313" key="6">
    <source>
        <dbReference type="Proteomes" id="UP000580654"/>
    </source>
</evidence>
<dbReference type="SUPFAM" id="SSF53686">
    <property type="entry name" value="Tryptophan synthase beta subunit-like PLP-dependent enzymes"/>
    <property type="match status" value="1"/>
</dbReference>
<dbReference type="InterPro" id="IPR001926">
    <property type="entry name" value="TrpB-like_PALP"/>
</dbReference>
<gene>
    <name evidence="5" type="ORF">FHS87_003894</name>
</gene>
<evidence type="ECO:0000256" key="2">
    <source>
        <dbReference type="ARBA" id="ARBA00022898"/>
    </source>
</evidence>
<comment type="caution">
    <text evidence="5">The sequence shown here is derived from an EMBL/GenBank/DDBJ whole genome shotgun (WGS) entry which is preliminary data.</text>
</comment>
<evidence type="ECO:0000256" key="1">
    <source>
        <dbReference type="ARBA" id="ARBA00001933"/>
    </source>
</evidence>
<dbReference type="GO" id="GO:0004794">
    <property type="term" value="F:threonine deaminase activity"/>
    <property type="evidence" value="ECO:0007669"/>
    <property type="project" value="UniProtKB-EC"/>
</dbReference>
<dbReference type="Gene3D" id="3.40.50.1100">
    <property type="match status" value="2"/>
</dbReference>
<dbReference type="GO" id="GO:0009097">
    <property type="term" value="P:isoleucine biosynthetic process"/>
    <property type="evidence" value="ECO:0007669"/>
    <property type="project" value="TreeGrafter"/>
</dbReference>
<accession>A0A840YHA9</accession>
<comment type="cofactor">
    <cofactor evidence="1">
        <name>pyridoxal 5'-phosphate</name>
        <dbReference type="ChEBI" id="CHEBI:597326"/>
    </cofactor>
</comment>
<dbReference type="AlphaFoldDB" id="A0A840YHA9"/>
<dbReference type="GO" id="GO:0006565">
    <property type="term" value="P:L-serine catabolic process"/>
    <property type="evidence" value="ECO:0007669"/>
    <property type="project" value="TreeGrafter"/>
</dbReference>
<dbReference type="EMBL" id="JACIJD010000023">
    <property type="protein sequence ID" value="MBB5695827.1"/>
    <property type="molecule type" value="Genomic_DNA"/>
</dbReference>
<dbReference type="RefSeq" id="WP_184521012.1">
    <property type="nucleotide sequence ID" value="NZ_JACIJD010000023.1"/>
</dbReference>
<keyword evidence="6" id="KW-1185">Reference proteome</keyword>
<dbReference type="EC" id="4.3.1.19" evidence="5"/>
<dbReference type="GO" id="GO:0003941">
    <property type="term" value="F:L-serine ammonia-lyase activity"/>
    <property type="evidence" value="ECO:0007669"/>
    <property type="project" value="TreeGrafter"/>
</dbReference>
<name>A0A840YHA9_9PROT</name>
<reference evidence="5 6" key="1">
    <citation type="submission" date="2020-08" db="EMBL/GenBank/DDBJ databases">
        <title>Genomic Encyclopedia of Type Strains, Phase IV (KMG-IV): sequencing the most valuable type-strain genomes for metagenomic binning, comparative biology and taxonomic classification.</title>
        <authorList>
            <person name="Goeker M."/>
        </authorList>
    </citation>
    <scope>NUCLEOTIDE SEQUENCE [LARGE SCALE GENOMIC DNA]</scope>
    <source>
        <strain evidence="5 6">DSM 25622</strain>
    </source>
</reference>
<proteinExistence type="predicted"/>
<keyword evidence="2" id="KW-0663">Pyridoxal phosphate</keyword>
<dbReference type="Pfam" id="PF00291">
    <property type="entry name" value="PALP"/>
    <property type="match status" value="1"/>
</dbReference>
<sequence length="335" mass="34351">MSNAPRPPDPSRIAAAADAVDPVFLASPLIGNRALDERLGCTLLAKVETLNPIRSFKGRGTDFAMAALPAGVRRVVSASAGNFGQGIAYAAAKRGMEAVIYAAETANPLKVEAMRRLGARVVLEGQDFDAAKLAGRAFAEAAGSMFLEDGAVPEVAEGAGTIAVELTRGGAAFDAVLVPLGNGALATGMGAWLKAERPECRVVGVVAEGAPSMLRSWRSGSAVETEAARTIADGIAVRVPVPYALACMGATVDAVLAVSEESILAAMRLVHESLGLAVEPAGVAGAAALIEHGPRFRGGRVATVLCGGNLTPDQIQRWLCPPTPAGERRPERGNA</sequence>
<keyword evidence="3 5" id="KW-0456">Lyase</keyword>
<dbReference type="InterPro" id="IPR050147">
    <property type="entry name" value="Ser/Thr_Dehydratase"/>
</dbReference>
<evidence type="ECO:0000259" key="4">
    <source>
        <dbReference type="Pfam" id="PF00291"/>
    </source>
</evidence>
<dbReference type="PANTHER" id="PTHR48078">
    <property type="entry name" value="THREONINE DEHYDRATASE, MITOCHONDRIAL-RELATED"/>
    <property type="match status" value="1"/>
</dbReference>
<evidence type="ECO:0000313" key="5">
    <source>
        <dbReference type="EMBL" id="MBB5695827.1"/>
    </source>
</evidence>
<evidence type="ECO:0000256" key="3">
    <source>
        <dbReference type="ARBA" id="ARBA00023239"/>
    </source>
</evidence>
<organism evidence="5 6">
    <name type="scientific">Muricoccus pecuniae</name>
    <dbReference type="NCBI Taxonomy" id="693023"/>
    <lineage>
        <taxon>Bacteria</taxon>
        <taxon>Pseudomonadati</taxon>
        <taxon>Pseudomonadota</taxon>
        <taxon>Alphaproteobacteria</taxon>
        <taxon>Acetobacterales</taxon>
        <taxon>Roseomonadaceae</taxon>
        <taxon>Muricoccus</taxon>
    </lineage>
</organism>
<feature type="domain" description="Tryptophan synthase beta chain-like PALP" evidence="4">
    <location>
        <begin position="27"/>
        <end position="307"/>
    </location>
</feature>